<keyword evidence="5" id="KW-0808">Transferase</keyword>
<protein>
    <recommendedName>
        <fullName evidence="8">Aminotransferase class I/classII large domain-containing protein</fullName>
    </recommendedName>
</protein>
<dbReference type="GO" id="GO:0016212">
    <property type="term" value="F:kynurenine-oxoglutarate transaminase activity"/>
    <property type="evidence" value="ECO:0007669"/>
    <property type="project" value="TreeGrafter"/>
</dbReference>
<evidence type="ECO:0000256" key="6">
    <source>
        <dbReference type="ARBA" id="ARBA00022898"/>
    </source>
</evidence>
<evidence type="ECO:0000256" key="7">
    <source>
        <dbReference type="ARBA" id="ARBA00024016"/>
    </source>
</evidence>
<keyword evidence="4" id="KW-0032">Aminotransferase</keyword>
<name>A0AAN8JY38_PATCE</name>
<evidence type="ECO:0000259" key="8">
    <source>
        <dbReference type="Pfam" id="PF00155"/>
    </source>
</evidence>
<evidence type="ECO:0000256" key="3">
    <source>
        <dbReference type="ARBA" id="ARBA00011738"/>
    </source>
</evidence>
<evidence type="ECO:0000313" key="9">
    <source>
        <dbReference type="EMBL" id="KAK6185941.1"/>
    </source>
</evidence>
<organism evidence="9 10">
    <name type="scientific">Patella caerulea</name>
    <name type="common">Rayed Mediterranean limpet</name>
    <dbReference type="NCBI Taxonomy" id="87958"/>
    <lineage>
        <taxon>Eukaryota</taxon>
        <taxon>Metazoa</taxon>
        <taxon>Spiralia</taxon>
        <taxon>Lophotrochozoa</taxon>
        <taxon>Mollusca</taxon>
        <taxon>Gastropoda</taxon>
        <taxon>Patellogastropoda</taxon>
        <taxon>Patelloidea</taxon>
        <taxon>Patellidae</taxon>
        <taxon>Patella</taxon>
    </lineage>
</organism>
<dbReference type="FunFam" id="3.40.640.10:FF:000024">
    <property type="entry name" value="Kynurenine--oxoglutarate transaminase 3"/>
    <property type="match status" value="1"/>
</dbReference>
<dbReference type="EMBL" id="JAZGQO010000006">
    <property type="protein sequence ID" value="KAK6185941.1"/>
    <property type="molecule type" value="Genomic_DNA"/>
</dbReference>
<comment type="similarity">
    <text evidence="2">Belongs to the class-I pyridoxal-phosphate-dependent aminotransferase family.</text>
</comment>
<dbReference type="CDD" id="cd00609">
    <property type="entry name" value="AAT_like"/>
    <property type="match status" value="1"/>
</dbReference>
<evidence type="ECO:0000313" key="10">
    <source>
        <dbReference type="Proteomes" id="UP001347796"/>
    </source>
</evidence>
<evidence type="ECO:0000256" key="1">
    <source>
        <dbReference type="ARBA" id="ARBA00001933"/>
    </source>
</evidence>
<dbReference type="AlphaFoldDB" id="A0AAN8JY38"/>
<proteinExistence type="inferred from homology"/>
<dbReference type="Gene3D" id="3.40.640.10">
    <property type="entry name" value="Type I PLP-dependent aspartate aminotransferase-like (Major domain)"/>
    <property type="match status" value="1"/>
</dbReference>
<dbReference type="FunFam" id="3.90.1150.10:FF:000021">
    <property type="entry name" value="Kynurenine--oxoglutarate transaminase 3"/>
    <property type="match status" value="1"/>
</dbReference>
<sequence>MANTANPVGRLFEDICTMAAKEIGIVNLGRGFPDFSPPQHVLDALVQVTQSSNPLLHQYTRSFGHVRLVQALCKLYSPYYNQHLDPYQNILIPVGAYGALVCAIDSTVQEGDEVIIFEPFFDAYKKMINDIGATPVFIPLAPRTTESSPTSHSDDWTFDEQFLLSKIRANTKAILLNSPSNPLGKVFNQRELEIIRDICIEFDLICISDEVYEWMMFNFKKHIKIATMEGMWERTLTIGSAGKTFSATGWKLGWVIGPEPLIKKCQVIFQKCYYRCPTPIQEAVAIAIETEMTRLESEDCYLKSLARDLENKRDYLASLLAEIGLKPILPGGGYFLVADVFDFHKQIKDSELEKHSSKDEADDVRFVKWAIKEKKFGAIPVSVFYSDENKRRQHLIRLCFAKQLSTLEKAGTILKHW</sequence>
<accession>A0AAN8JY38</accession>
<dbReference type="Gene3D" id="3.90.1150.10">
    <property type="entry name" value="Aspartate Aminotransferase, domain 1"/>
    <property type="match status" value="1"/>
</dbReference>
<evidence type="ECO:0000256" key="4">
    <source>
        <dbReference type="ARBA" id="ARBA00022576"/>
    </source>
</evidence>
<dbReference type="InterPro" id="IPR015424">
    <property type="entry name" value="PyrdxlP-dep_Trfase"/>
</dbReference>
<dbReference type="Pfam" id="PF00155">
    <property type="entry name" value="Aminotran_1_2"/>
    <property type="match status" value="1"/>
</dbReference>
<dbReference type="PANTHER" id="PTHR43807">
    <property type="entry name" value="FI04487P"/>
    <property type="match status" value="1"/>
</dbReference>
<dbReference type="InterPro" id="IPR051326">
    <property type="entry name" value="Kynurenine-oxoglutarate_AT"/>
</dbReference>
<dbReference type="PANTHER" id="PTHR43807:SF20">
    <property type="entry name" value="FI04487P"/>
    <property type="match status" value="1"/>
</dbReference>
<dbReference type="Proteomes" id="UP001347796">
    <property type="component" value="Unassembled WGS sequence"/>
</dbReference>
<dbReference type="SUPFAM" id="SSF53383">
    <property type="entry name" value="PLP-dependent transferases"/>
    <property type="match status" value="1"/>
</dbReference>
<comment type="cofactor">
    <cofactor evidence="1">
        <name>pyridoxal 5'-phosphate</name>
        <dbReference type="ChEBI" id="CHEBI:597326"/>
    </cofactor>
</comment>
<evidence type="ECO:0000256" key="2">
    <source>
        <dbReference type="ARBA" id="ARBA00007441"/>
    </source>
</evidence>
<dbReference type="GO" id="GO:0005739">
    <property type="term" value="C:mitochondrion"/>
    <property type="evidence" value="ECO:0007669"/>
    <property type="project" value="TreeGrafter"/>
</dbReference>
<dbReference type="GO" id="GO:0070189">
    <property type="term" value="P:kynurenine metabolic process"/>
    <property type="evidence" value="ECO:0007669"/>
    <property type="project" value="UniProtKB-ARBA"/>
</dbReference>
<comment type="pathway">
    <text evidence="7">Amino-acid degradation; L-kynurenine degradation; kynurenate from L-kynurenine: step 1/2.</text>
</comment>
<dbReference type="GO" id="GO:0030170">
    <property type="term" value="F:pyridoxal phosphate binding"/>
    <property type="evidence" value="ECO:0007669"/>
    <property type="project" value="InterPro"/>
</dbReference>
<dbReference type="InterPro" id="IPR004839">
    <property type="entry name" value="Aminotransferase_I/II_large"/>
</dbReference>
<feature type="domain" description="Aminotransferase class I/classII large" evidence="8">
    <location>
        <begin position="25"/>
        <end position="401"/>
    </location>
</feature>
<comment type="caution">
    <text evidence="9">The sequence shown here is derived from an EMBL/GenBank/DDBJ whole genome shotgun (WGS) entry which is preliminary data.</text>
</comment>
<keyword evidence="10" id="KW-1185">Reference proteome</keyword>
<comment type="subunit">
    <text evidence="3">Homodimer.</text>
</comment>
<reference evidence="9 10" key="1">
    <citation type="submission" date="2024-01" db="EMBL/GenBank/DDBJ databases">
        <title>The genome of the rayed Mediterranean limpet Patella caerulea (Linnaeus, 1758).</title>
        <authorList>
            <person name="Anh-Thu Weber A."/>
            <person name="Halstead-Nussloch G."/>
        </authorList>
    </citation>
    <scope>NUCLEOTIDE SEQUENCE [LARGE SCALE GENOMIC DNA]</scope>
    <source>
        <strain evidence="9">AATW-2023a</strain>
        <tissue evidence="9">Whole specimen</tissue>
    </source>
</reference>
<gene>
    <name evidence="9" type="ORF">SNE40_008069</name>
</gene>
<dbReference type="InterPro" id="IPR015421">
    <property type="entry name" value="PyrdxlP-dep_Trfase_major"/>
</dbReference>
<dbReference type="InterPro" id="IPR015422">
    <property type="entry name" value="PyrdxlP-dep_Trfase_small"/>
</dbReference>
<evidence type="ECO:0000256" key="5">
    <source>
        <dbReference type="ARBA" id="ARBA00022679"/>
    </source>
</evidence>
<keyword evidence="6" id="KW-0663">Pyridoxal phosphate</keyword>